<dbReference type="AlphaFoldDB" id="E6U0W8"/>
<keyword evidence="3" id="KW-1185">Reference proteome</keyword>
<reference evidence="2" key="1">
    <citation type="submission" date="2010-12" db="EMBL/GenBank/DDBJ databases">
        <title>Complete sequence of Bacillus cellulosilyticus DSM 2522.</title>
        <authorList>
            <consortium name="US DOE Joint Genome Institute"/>
            <person name="Lucas S."/>
            <person name="Copeland A."/>
            <person name="Lapidus A."/>
            <person name="Cheng J.-F."/>
            <person name="Bruce D."/>
            <person name="Goodwin L."/>
            <person name="Pitluck S."/>
            <person name="Chertkov O."/>
            <person name="Detter J.C."/>
            <person name="Han C."/>
            <person name="Tapia R."/>
            <person name="Land M."/>
            <person name="Hauser L."/>
            <person name="Jeffries C."/>
            <person name="Kyrpides N."/>
            <person name="Ivanova N."/>
            <person name="Mikhailova N."/>
            <person name="Brumm P."/>
            <person name="Mead D."/>
            <person name="Woyke T."/>
        </authorList>
    </citation>
    <scope>NUCLEOTIDE SEQUENCE [LARGE SCALE GENOMIC DNA]</scope>
    <source>
        <strain evidence="2">DSM 2522</strain>
    </source>
</reference>
<feature type="transmembrane region" description="Helical" evidence="1">
    <location>
        <begin position="209"/>
        <end position="232"/>
    </location>
</feature>
<feature type="transmembrane region" description="Helical" evidence="1">
    <location>
        <begin position="50"/>
        <end position="68"/>
    </location>
</feature>
<protein>
    <recommendedName>
        <fullName evidence="4">TIGR02206 family membrane protein</fullName>
    </recommendedName>
</protein>
<dbReference type="EMBL" id="CP002394">
    <property type="protein sequence ID" value="ADU30280.1"/>
    <property type="molecule type" value="Genomic_DNA"/>
</dbReference>
<feature type="transmembrane region" description="Helical" evidence="1">
    <location>
        <begin position="165"/>
        <end position="189"/>
    </location>
</feature>
<proteinExistence type="predicted"/>
<keyword evidence="1" id="KW-1133">Transmembrane helix</keyword>
<evidence type="ECO:0000313" key="3">
    <source>
        <dbReference type="Proteomes" id="UP000001401"/>
    </source>
</evidence>
<keyword evidence="1" id="KW-0472">Membrane</keyword>
<dbReference type="InterPro" id="IPR011737">
    <property type="entry name" value="CHP02206_TP0381"/>
</dbReference>
<feature type="transmembrane region" description="Helical" evidence="1">
    <location>
        <begin position="133"/>
        <end position="153"/>
    </location>
</feature>
<dbReference type="eggNOG" id="COG5522">
    <property type="taxonomic scope" value="Bacteria"/>
</dbReference>
<dbReference type="STRING" id="649639.Bcell_2018"/>
<evidence type="ECO:0000313" key="2">
    <source>
        <dbReference type="EMBL" id="ADU30280.1"/>
    </source>
</evidence>
<sequence>MLESFFSRDMYRESAVFLSLPHLVALTLFTISIIWLYFHRKKEYMKHVRWIILVILILSEVFLFYWSFSYSSWTTRHNLPLNLCSISLYLCIFMLIFKSKKIFEVLYFFGIGGAIQALITPDLFYTFPHFRFLHFFIAHVAIILSILYMVWIYRFAVTLHSLFKSFIVLNVIAIFVFIVNVRTGANYMFLAEKPAGPSVLDYLGPYPWYILSLEILALMIFFLLYIPFIPYWKTKKKKYV</sequence>
<keyword evidence="1" id="KW-0812">Transmembrane</keyword>
<gene>
    <name evidence="2" type="ordered locus">Bcell_2018</name>
</gene>
<dbReference type="Proteomes" id="UP000001401">
    <property type="component" value="Chromosome"/>
</dbReference>
<evidence type="ECO:0000256" key="1">
    <source>
        <dbReference type="SAM" id="Phobius"/>
    </source>
</evidence>
<dbReference type="HOGENOM" id="CLU_088526_0_1_9"/>
<name>E6U0W8_EVAC2</name>
<feature type="transmembrane region" description="Helical" evidence="1">
    <location>
        <begin position="20"/>
        <end position="38"/>
    </location>
</feature>
<dbReference type="NCBIfam" id="TIGR02206">
    <property type="entry name" value="intg_mem_TP0381"/>
    <property type="match status" value="1"/>
</dbReference>
<dbReference type="KEGG" id="bco:Bcell_2018"/>
<evidence type="ECO:0008006" key="4">
    <source>
        <dbReference type="Google" id="ProtNLM"/>
    </source>
</evidence>
<feature type="transmembrane region" description="Helical" evidence="1">
    <location>
        <begin position="105"/>
        <end position="127"/>
    </location>
</feature>
<accession>E6U0W8</accession>
<feature type="transmembrane region" description="Helical" evidence="1">
    <location>
        <begin position="80"/>
        <end position="98"/>
    </location>
</feature>
<dbReference type="Pfam" id="PF14808">
    <property type="entry name" value="TMEM164"/>
    <property type="match status" value="1"/>
</dbReference>
<dbReference type="OrthoDB" id="9813172at2"/>
<organism evidence="2 3">
    <name type="scientific">Evansella cellulosilytica (strain ATCC 21833 / DSM 2522 / FERM P-1141 / JCM 9156 / N-4)</name>
    <name type="common">Bacillus cellulosilyticus</name>
    <dbReference type="NCBI Taxonomy" id="649639"/>
    <lineage>
        <taxon>Bacteria</taxon>
        <taxon>Bacillati</taxon>
        <taxon>Bacillota</taxon>
        <taxon>Bacilli</taxon>
        <taxon>Bacillales</taxon>
        <taxon>Bacillaceae</taxon>
        <taxon>Evansella</taxon>
    </lineage>
</organism>